<name>A0AAV7EAC7_ARIFI</name>
<dbReference type="EMBL" id="JAINDJ010000006">
    <property type="protein sequence ID" value="KAG9444692.1"/>
    <property type="molecule type" value="Genomic_DNA"/>
</dbReference>
<feature type="compositionally biased region" description="Basic and acidic residues" evidence="1">
    <location>
        <begin position="228"/>
        <end position="241"/>
    </location>
</feature>
<evidence type="ECO:0000313" key="2">
    <source>
        <dbReference type="EMBL" id="KAG9444692.1"/>
    </source>
</evidence>
<accession>A0AAV7EAC7</accession>
<feature type="region of interest" description="Disordered" evidence="1">
    <location>
        <begin position="356"/>
        <end position="392"/>
    </location>
</feature>
<feature type="region of interest" description="Disordered" evidence="1">
    <location>
        <begin position="406"/>
        <end position="451"/>
    </location>
</feature>
<organism evidence="2 3">
    <name type="scientific">Aristolochia fimbriata</name>
    <name type="common">White veined hardy Dutchman's pipe vine</name>
    <dbReference type="NCBI Taxonomy" id="158543"/>
    <lineage>
        <taxon>Eukaryota</taxon>
        <taxon>Viridiplantae</taxon>
        <taxon>Streptophyta</taxon>
        <taxon>Embryophyta</taxon>
        <taxon>Tracheophyta</taxon>
        <taxon>Spermatophyta</taxon>
        <taxon>Magnoliopsida</taxon>
        <taxon>Magnoliidae</taxon>
        <taxon>Piperales</taxon>
        <taxon>Aristolochiaceae</taxon>
        <taxon>Aristolochia</taxon>
    </lineage>
</organism>
<sequence length="663" mass="73673">MSPDSHTLPSTATSRFRNFNPIPFRGSRVARYLTGFTCLLGSTNPLHVTFTWNLSPLRPSKFSFEYLLLPPRSAPTAAPPRLAPEVSRQPLLLPGSRPRFCGSRRALLLIEAWLLPRRPGMGRALKRHPFSGLVDSSFAPIPKSDERFARQYRCGPPPEFPRLRPCFGHSSPSFGSAQAGRMGSPLAAPRARGATRARASVKGAPPSSVRERRRIRWRVIRPGLGSPRDPRRSTPRVEWRTGSRRPVYDRGASPAPIRFPPENFKHSLTLFSKVRAQRGCHPLWCPIPWDLRPVRRRGRFCRLQFERRKPLDSHSGLFPVCSQLLGESLYVSSPPLIDMLKLSGCSHLTWGRNPSKASGHGGDCRQGSSSEPGPRTRLRATQGQGEGSHHSSCQSALGAKCFSGNLAREGKDDQSARPRRPAAPPAVGQEGTGWGENTSGVTPMQVRRRATPRGTATRFLFHLAQIAPSGCSCVRVPDRRGSLTLSPSAGREREARGLDGRFAPGRALIAAGHRVQLVRLGRARFVESTMILQQVQWTSHNVIGGEPPTSPRSEHFTGPFNRQIAPPTKNGHAPPPIESRKSSQSVNPYYVWTCTGGTTRPVKARSASPVEGTSRPVHTAMRTDRPNPRSNYELFNCNNLNIRYWSWNYRDYWHRTCPPMDPR</sequence>
<dbReference type="GO" id="GO:0043457">
    <property type="term" value="P:regulation of cellular respiration"/>
    <property type="evidence" value="ECO:0007669"/>
    <property type="project" value="InterPro"/>
</dbReference>
<protein>
    <submittedName>
        <fullName evidence="2">Uncharacterized protein</fullName>
    </submittedName>
</protein>
<feature type="region of interest" description="Disordered" evidence="1">
    <location>
        <begin position="222"/>
        <end position="254"/>
    </location>
</feature>
<dbReference type="AlphaFoldDB" id="A0AAV7EAC7"/>
<reference evidence="2 3" key="1">
    <citation type="submission" date="2021-07" db="EMBL/GenBank/DDBJ databases">
        <title>The Aristolochia fimbriata genome: insights into angiosperm evolution, floral development and chemical biosynthesis.</title>
        <authorList>
            <person name="Jiao Y."/>
        </authorList>
    </citation>
    <scope>NUCLEOTIDE SEQUENCE [LARGE SCALE GENOMIC DNA]</scope>
    <source>
        <strain evidence="2">IBCAS-2021</strain>
        <tissue evidence="2">Leaf</tissue>
    </source>
</reference>
<dbReference type="PANTHER" id="PTHR47188">
    <property type="entry name" value="PROTEIN TAR1"/>
    <property type="match status" value="1"/>
</dbReference>
<proteinExistence type="predicted"/>
<keyword evidence="3" id="KW-1185">Reference proteome</keyword>
<dbReference type="PANTHER" id="PTHR47188:SF1">
    <property type="entry name" value="PROTEIN TAR1"/>
    <property type="match status" value="1"/>
</dbReference>
<evidence type="ECO:0000256" key="1">
    <source>
        <dbReference type="SAM" id="MobiDB-lite"/>
    </source>
</evidence>
<evidence type="ECO:0000313" key="3">
    <source>
        <dbReference type="Proteomes" id="UP000825729"/>
    </source>
</evidence>
<feature type="region of interest" description="Disordered" evidence="1">
    <location>
        <begin position="601"/>
        <end position="626"/>
    </location>
</feature>
<comment type="caution">
    <text evidence="2">The sequence shown here is derived from an EMBL/GenBank/DDBJ whole genome shotgun (WGS) entry which is preliminary data.</text>
</comment>
<gene>
    <name evidence="2" type="ORF">H6P81_016032</name>
</gene>
<dbReference type="InterPro" id="IPR044792">
    <property type="entry name" value="TAR1"/>
</dbReference>
<feature type="region of interest" description="Disordered" evidence="1">
    <location>
        <begin position="171"/>
        <end position="208"/>
    </location>
</feature>
<feature type="compositionally biased region" description="Low complexity" evidence="1">
    <location>
        <begin position="187"/>
        <end position="198"/>
    </location>
</feature>
<dbReference type="Proteomes" id="UP000825729">
    <property type="component" value="Unassembled WGS sequence"/>
</dbReference>